<dbReference type="PROSITE" id="PS50097">
    <property type="entry name" value="BTB"/>
    <property type="match status" value="1"/>
</dbReference>
<dbReference type="SUPFAM" id="SSF54695">
    <property type="entry name" value="POZ domain"/>
    <property type="match status" value="1"/>
</dbReference>
<evidence type="ECO:0000259" key="2">
    <source>
        <dbReference type="PROSITE" id="PS50097"/>
    </source>
</evidence>
<evidence type="ECO:0000256" key="1">
    <source>
        <dbReference type="SAM" id="MobiDB-lite"/>
    </source>
</evidence>
<keyword evidence="4" id="KW-1185">Reference proteome</keyword>
<name>A0AAW0BGZ7_9AGAR</name>
<feature type="compositionally biased region" description="Basic and acidic residues" evidence="1">
    <location>
        <begin position="12"/>
        <end position="22"/>
    </location>
</feature>
<evidence type="ECO:0000313" key="4">
    <source>
        <dbReference type="Proteomes" id="UP001362999"/>
    </source>
</evidence>
<dbReference type="SMART" id="SM00225">
    <property type="entry name" value="BTB"/>
    <property type="match status" value="1"/>
</dbReference>
<evidence type="ECO:0000313" key="3">
    <source>
        <dbReference type="EMBL" id="KAK7025091.1"/>
    </source>
</evidence>
<comment type="caution">
    <text evidence="3">The sequence shown here is derived from an EMBL/GenBank/DDBJ whole genome shotgun (WGS) entry which is preliminary data.</text>
</comment>
<dbReference type="InterPro" id="IPR011333">
    <property type="entry name" value="SKP1/BTB/POZ_sf"/>
</dbReference>
<dbReference type="EMBL" id="JAWWNJ010000034">
    <property type="protein sequence ID" value="KAK7025091.1"/>
    <property type="molecule type" value="Genomic_DNA"/>
</dbReference>
<reference evidence="3 4" key="1">
    <citation type="journal article" date="2024" name="J Genomics">
        <title>Draft genome sequencing and assembly of Favolaschia claudopus CIRM-BRFM 2984 isolated from oak limbs.</title>
        <authorList>
            <person name="Navarro D."/>
            <person name="Drula E."/>
            <person name="Chaduli D."/>
            <person name="Cazenave R."/>
            <person name="Ahrendt S."/>
            <person name="Wang J."/>
            <person name="Lipzen A."/>
            <person name="Daum C."/>
            <person name="Barry K."/>
            <person name="Grigoriev I.V."/>
            <person name="Favel A."/>
            <person name="Rosso M.N."/>
            <person name="Martin F."/>
        </authorList>
    </citation>
    <scope>NUCLEOTIDE SEQUENCE [LARGE SCALE GENOMIC DNA]</scope>
    <source>
        <strain evidence="3 4">CIRM-BRFM 2984</strain>
    </source>
</reference>
<proteinExistence type="predicted"/>
<dbReference type="Pfam" id="PF00651">
    <property type="entry name" value="BTB"/>
    <property type="match status" value="1"/>
</dbReference>
<feature type="region of interest" description="Disordered" evidence="1">
    <location>
        <begin position="1"/>
        <end position="22"/>
    </location>
</feature>
<dbReference type="AlphaFoldDB" id="A0AAW0BGZ7"/>
<dbReference type="Gene3D" id="3.30.710.10">
    <property type="entry name" value="Potassium Channel Kv1.1, Chain A"/>
    <property type="match status" value="1"/>
</dbReference>
<dbReference type="CDD" id="cd18186">
    <property type="entry name" value="BTB_POZ_ZBTB_KLHL-like"/>
    <property type="match status" value="1"/>
</dbReference>
<gene>
    <name evidence="3" type="ORF">R3P38DRAFT_3269834</name>
</gene>
<feature type="domain" description="BTB" evidence="2">
    <location>
        <begin position="27"/>
        <end position="100"/>
    </location>
</feature>
<dbReference type="InterPro" id="IPR000210">
    <property type="entry name" value="BTB/POZ_dom"/>
</dbReference>
<dbReference type="Proteomes" id="UP001362999">
    <property type="component" value="Unassembled WGS sequence"/>
</dbReference>
<protein>
    <submittedName>
        <fullName evidence="3">BTB domain-containing protein</fullName>
    </submittedName>
</protein>
<sequence length="314" mass="35076">MSSTEASPAKRQRTDDAHTNRSDIWKSDGSVVLQAANVQFRVHWSVLAQHSPVFSDMQGLPQPAEHHSVEGCPVVELFDDPEDVENLLNALYTPSFHCQDVLPFPVIRALVRLGRKYDFKYLFDSAVARIASELPTTLDEYDTKTALFYKTIEEYKGLTFDLISLASESGIMTALPIAYYRVLKWGVARLLQGVDKLDGSVAFLSPLDLSRCVIAREKLLMKQFQPGYSLGWARKWAFDDCTGSTVCSSAREGVLAKYMDQALMGALLRPSELKGFKFCSACAKHAHDCIISGRKKMWAELPGVFGLPAWKDLK</sequence>
<accession>A0AAW0BGZ7</accession>
<organism evidence="3 4">
    <name type="scientific">Favolaschia claudopus</name>
    <dbReference type="NCBI Taxonomy" id="2862362"/>
    <lineage>
        <taxon>Eukaryota</taxon>
        <taxon>Fungi</taxon>
        <taxon>Dikarya</taxon>
        <taxon>Basidiomycota</taxon>
        <taxon>Agaricomycotina</taxon>
        <taxon>Agaricomycetes</taxon>
        <taxon>Agaricomycetidae</taxon>
        <taxon>Agaricales</taxon>
        <taxon>Marasmiineae</taxon>
        <taxon>Mycenaceae</taxon>
        <taxon>Favolaschia</taxon>
    </lineage>
</organism>